<feature type="signal peptide" evidence="1">
    <location>
        <begin position="1"/>
        <end position="48"/>
    </location>
</feature>
<dbReference type="OrthoDB" id="6931506at2"/>
<evidence type="ECO:0000313" key="2">
    <source>
        <dbReference type="EMBL" id="CCJ56349.1"/>
    </source>
</evidence>
<keyword evidence="1" id="KW-0732">Signal</keyword>
<feature type="chain" id="PRO_5002190247" evidence="1">
    <location>
        <begin position="49"/>
        <end position="127"/>
    </location>
</feature>
<protein>
    <submittedName>
        <fullName evidence="2">Putative membrane protein</fullName>
    </submittedName>
</protein>
<proteinExistence type="predicted"/>
<name>A0A0C6PDB5_BORBO</name>
<dbReference type="EMBL" id="HE965806">
    <property type="protein sequence ID" value="CCJ56349.1"/>
    <property type="molecule type" value="Genomic_DNA"/>
</dbReference>
<dbReference type="Proteomes" id="UP000007564">
    <property type="component" value="Chromosome"/>
</dbReference>
<dbReference type="RefSeq" id="WP_003814152.1">
    <property type="nucleotide sequence ID" value="NC_019382.1"/>
</dbReference>
<dbReference type="AlphaFoldDB" id="A0A0C6PDB5"/>
<dbReference type="GeneID" id="69600554"/>
<evidence type="ECO:0000256" key="1">
    <source>
        <dbReference type="SAM" id="SignalP"/>
    </source>
</evidence>
<dbReference type="KEGG" id="bbh:BN112_4435"/>
<reference evidence="2 3" key="1">
    <citation type="journal article" date="2012" name="BMC Genomics">
        <title>Comparative genomics of the classical Bordetella subspecies: the evolution and exchange of virulence-associated diversity amongst closely related pathogens.</title>
        <authorList>
            <person name="Park J."/>
            <person name="Zhang Y."/>
            <person name="Buboltz A.M."/>
            <person name="Zhang X."/>
            <person name="Schuster S.C."/>
            <person name="Ahuja U."/>
            <person name="Liu M."/>
            <person name="Miller J.F."/>
            <person name="Sebaihia M."/>
            <person name="Bentley S.D."/>
            <person name="Parkhill J."/>
            <person name="Harvill E.T."/>
        </authorList>
    </citation>
    <scope>NUCLEOTIDE SEQUENCE [LARGE SCALE GENOMIC DNA]</scope>
    <source>
        <strain evidence="2 3">253</strain>
    </source>
</reference>
<accession>A0A0C6PDB5</accession>
<evidence type="ECO:0000313" key="3">
    <source>
        <dbReference type="Proteomes" id="UP000007564"/>
    </source>
</evidence>
<dbReference type="HOGENOM" id="CLU_165899_0_0_4"/>
<organism evidence="2 3">
    <name type="scientific">Bordetella bronchiseptica 253</name>
    <dbReference type="NCBI Taxonomy" id="568707"/>
    <lineage>
        <taxon>Bacteria</taxon>
        <taxon>Pseudomonadati</taxon>
        <taxon>Pseudomonadota</taxon>
        <taxon>Betaproteobacteria</taxon>
        <taxon>Burkholderiales</taxon>
        <taxon>Alcaligenaceae</taxon>
        <taxon>Bordetella</taxon>
    </lineage>
</organism>
<sequence>MLTCGRRNYVRTPMPTLHFPRPSARHGARLLLALVALTLACAPMMARADDDDDDDDYRPRREYKEKYWDGACKVERKWKRNGEYREKRKCPGYRSGYDYGYAQPAMVPMIPANPAIIISAPPIVIRP</sequence>
<gene>
    <name evidence="2" type="ORF">BN112_4435</name>
</gene>